<feature type="compositionally biased region" description="Polar residues" evidence="1">
    <location>
        <begin position="126"/>
        <end position="143"/>
    </location>
</feature>
<name>A0ABQ2XWP7_9ACTN</name>
<dbReference type="PANTHER" id="PTHR33627">
    <property type="entry name" value="TRANSPOSASE"/>
    <property type="match status" value="1"/>
</dbReference>
<keyword evidence="3" id="KW-1185">Reference proteome</keyword>
<dbReference type="EMBL" id="BMWC01000026">
    <property type="protein sequence ID" value="GGX36464.1"/>
    <property type="molecule type" value="Genomic_DNA"/>
</dbReference>
<evidence type="ECO:0000313" key="3">
    <source>
        <dbReference type="Proteomes" id="UP000617743"/>
    </source>
</evidence>
<dbReference type="InterPro" id="IPR039365">
    <property type="entry name" value="IS701-like"/>
</dbReference>
<dbReference type="PANTHER" id="PTHR33627:SF1">
    <property type="entry name" value="TRANSPOSASE"/>
    <property type="match status" value="1"/>
</dbReference>
<sequence length="143" mass="15601">MSSWDRCALAWPLGWPGESGDARFPLCFGTGTGPSGWKADTNGVLVRVAGSRWVIEECFQAAKNECGLDQYEVRRYIGWYRHITLAMLAHAFLTALAAQAGDAAKGAAETDQPSSRSPWQRYGDSWTLSCPTHEPTATPSPTH</sequence>
<evidence type="ECO:0000313" key="2">
    <source>
        <dbReference type="EMBL" id="GGX36464.1"/>
    </source>
</evidence>
<feature type="region of interest" description="Disordered" evidence="1">
    <location>
        <begin position="103"/>
        <end position="143"/>
    </location>
</feature>
<evidence type="ECO:0008006" key="4">
    <source>
        <dbReference type="Google" id="ProtNLM"/>
    </source>
</evidence>
<evidence type="ECO:0000256" key="1">
    <source>
        <dbReference type="SAM" id="MobiDB-lite"/>
    </source>
</evidence>
<protein>
    <recommendedName>
        <fullName evidence="4">Transposase</fullName>
    </recommendedName>
</protein>
<gene>
    <name evidence="2" type="ORF">GCM10010383_78210</name>
</gene>
<organism evidence="2 3">
    <name type="scientific">Streptomyces lomondensis</name>
    <dbReference type="NCBI Taxonomy" id="68229"/>
    <lineage>
        <taxon>Bacteria</taxon>
        <taxon>Bacillati</taxon>
        <taxon>Actinomycetota</taxon>
        <taxon>Actinomycetes</taxon>
        <taxon>Kitasatosporales</taxon>
        <taxon>Streptomycetaceae</taxon>
        <taxon>Streptomyces</taxon>
    </lineage>
</organism>
<proteinExistence type="predicted"/>
<dbReference type="InterPro" id="IPR012337">
    <property type="entry name" value="RNaseH-like_sf"/>
</dbReference>
<comment type="caution">
    <text evidence="2">The sequence shown here is derived from an EMBL/GenBank/DDBJ whole genome shotgun (WGS) entry which is preliminary data.</text>
</comment>
<dbReference type="SUPFAM" id="SSF53098">
    <property type="entry name" value="Ribonuclease H-like"/>
    <property type="match status" value="1"/>
</dbReference>
<reference evidence="3" key="1">
    <citation type="journal article" date="2019" name="Int. J. Syst. Evol. Microbiol.">
        <title>The Global Catalogue of Microorganisms (GCM) 10K type strain sequencing project: providing services to taxonomists for standard genome sequencing and annotation.</title>
        <authorList>
            <consortium name="The Broad Institute Genomics Platform"/>
            <consortium name="The Broad Institute Genome Sequencing Center for Infectious Disease"/>
            <person name="Wu L."/>
            <person name="Ma J."/>
        </authorList>
    </citation>
    <scope>NUCLEOTIDE SEQUENCE [LARGE SCALE GENOMIC DNA]</scope>
    <source>
        <strain evidence="3">JCM 4866</strain>
    </source>
</reference>
<accession>A0ABQ2XWP7</accession>
<dbReference type="Proteomes" id="UP000617743">
    <property type="component" value="Unassembled WGS sequence"/>
</dbReference>